<gene>
    <name evidence="1" type="ORF">RM549_07960</name>
</gene>
<keyword evidence="2" id="KW-1185">Reference proteome</keyword>
<organism evidence="1 2">
    <name type="scientific">Autumnicola patrickiae</name>
    <dbReference type="NCBI Taxonomy" id="3075591"/>
    <lineage>
        <taxon>Bacteria</taxon>
        <taxon>Pseudomonadati</taxon>
        <taxon>Bacteroidota</taxon>
        <taxon>Flavobacteriia</taxon>
        <taxon>Flavobacteriales</taxon>
        <taxon>Flavobacteriaceae</taxon>
        <taxon>Autumnicola</taxon>
    </lineage>
</organism>
<sequence>MKNLKIWFAFFLAGVFLTSCQPEDYSMGEKLDPSEIDYEIIQDYDIDAGGNTVILKFNTPGATPVWNYGTGKSSRVVDTVRFAFQGDYEIDLNVITAGGVVDLDPVTISVTEDNLSYVDDPLWTKLTGGNGESKTWVLDLDEEGTSIHFVGPLYFYGTDNGWLEGGGEWDGGATGCYEEGGDCWNWSPEWSGNTWLMPAGDYGSMTFSLEGGPYVTVNHNMLPSLGEQSGTFFLDKDAHMINLNNDVEILHSVNNDECVNDWSNVRVMSLTEDTMQLGVLRRDDCDGAALLVYNFVSEEFKENYVPEEVEPTIDEGFDPEFESGELLQMLTGGPSSGRIWELDAEGNPVDWIASGIGWTENADSSRDWGWNAGWDEAAADSWIRFDQWGGMNYTRYQNGMETSGTFSINEETNEITLVNNTLIQGPEGHWMNPTTHVIKVIKAYDDFQSRGIWFGTSYNADSDEWLAFHYILGGNEGNGDGEGTTEPIALNFDNSKLAIGDIEENGNLRLELFNEYGSTMDDPGLTRSDVAFSEKVEITFSLSGITLNEDAAGSYDAKIYFADGDWAPQGDGNVITVNGDGTYTVTYEAPSPAQGTFVFVIDVVGLAADLADMDAVSANIEEIIMY</sequence>
<evidence type="ECO:0000313" key="2">
    <source>
        <dbReference type="Proteomes" id="UP001261624"/>
    </source>
</evidence>
<dbReference type="PROSITE" id="PS51257">
    <property type="entry name" value="PROKAR_LIPOPROTEIN"/>
    <property type="match status" value="1"/>
</dbReference>
<name>A0ABU3E1A2_9FLAO</name>
<dbReference type="Proteomes" id="UP001261624">
    <property type="component" value="Unassembled WGS sequence"/>
</dbReference>
<dbReference type="EMBL" id="JAVRHM010000007">
    <property type="protein sequence ID" value="MDT0689717.1"/>
    <property type="molecule type" value="Genomic_DNA"/>
</dbReference>
<evidence type="ECO:0008006" key="3">
    <source>
        <dbReference type="Google" id="ProtNLM"/>
    </source>
</evidence>
<reference evidence="1 2" key="1">
    <citation type="submission" date="2023-09" db="EMBL/GenBank/DDBJ databases">
        <authorList>
            <person name="Rey-Velasco X."/>
        </authorList>
    </citation>
    <scope>NUCLEOTIDE SEQUENCE [LARGE SCALE GENOMIC DNA]</scope>
    <source>
        <strain evidence="1 2">F188</strain>
    </source>
</reference>
<protein>
    <recommendedName>
        <fullName evidence="3">PKD domain-containing protein</fullName>
    </recommendedName>
</protein>
<evidence type="ECO:0000313" key="1">
    <source>
        <dbReference type="EMBL" id="MDT0689717.1"/>
    </source>
</evidence>
<proteinExistence type="predicted"/>
<comment type="caution">
    <text evidence="1">The sequence shown here is derived from an EMBL/GenBank/DDBJ whole genome shotgun (WGS) entry which is preliminary data.</text>
</comment>
<accession>A0ABU3E1A2</accession>
<dbReference type="RefSeq" id="WP_311683521.1">
    <property type="nucleotide sequence ID" value="NZ_JAVRHM010000007.1"/>
</dbReference>